<dbReference type="InterPro" id="IPR036514">
    <property type="entry name" value="SGNH_hydro_sf"/>
</dbReference>
<dbReference type="EMBL" id="UHIA01000004">
    <property type="protein sequence ID" value="SUO96223.1"/>
    <property type="molecule type" value="Genomic_DNA"/>
</dbReference>
<evidence type="ECO:0000259" key="3">
    <source>
        <dbReference type="Pfam" id="PF22753"/>
    </source>
</evidence>
<dbReference type="Pfam" id="PF22753">
    <property type="entry name" value="Ape1_N"/>
    <property type="match status" value="1"/>
</dbReference>
<accession>A0A380MWD3</accession>
<gene>
    <name evidence="4" type="ORF">NCTC10717_00897</name>
</gene>
<feature type="signal peptide" evidence="1">
    <location>
        <begin position="1"/>
        <end position="35"/>
    </location>
</feature>
<feature type="domain" description="SGNH hydrolase-type esterase" evidence="2">
    <location>
        <begin position="232"/>
        <end position="382"/>
    </location>
</feature>
<dbReference type="Pfam" id="PF13472">
    <property type="entry name" value="Lipase_GDSL_2"/>
    <property type="match status" value="1"/>
</dbReference>
<name>A0A380MWD3_9GAMM</name>
<evidence type="ECO:0000313" key="5">
    <source>
        <dbReference type="Proteomes" id="UP000254575"/>
    </source>
</evidence>
<feature type="domain" description="Peptidoglycan O-acetylesterase N-terminal" evidence="3">
    <location>
        <begin position="97"/>
        <end position="209"/>
    </location>
</feature>
<sequence>MNGIKNHYVQYFRRRCLPGIKIMILLACFGNIAAAQNLPDGLINYGSNQQIWLQKWRGLAKGENHKFRIIQLGDSHTAGDYFSDFLRQSLQAKFGDGGIGWIYPNHVKGQRSAVMSYEHQGWQILTSRRDDADFPLGGVVTLSQGKQSLHLIPRKAQGASAIILTLLPPRQGSSLLVRDAAGQRFRLLEEKGTAKQWFHTYLKATPPLSFQSADGAQWALGAINIENEHKGVVYSAMGINGAQFSEVNKWRMGWLQDLKRSRADLVILAYGTNEAFNTPFKPESVQQLWAQTLNNIHQALPQAGILIIGAPESLKGTGGTCGTRAPSLDAIQNIQWYSAQQHKTLYWSWQNVMGGECGMKTWIRRKLARNDGVHFTQAGYEAAALHLSNALIALAYSR</sequence>
<protein>
    <submittedName>
        <fullName evidence="4">Uncharacterized protein</fullName>
    </submittedName>
</protein>
<keyword evidence="5" id="KW-1185">Reference proteome</keyword>
<dbReference type="Proteomes" id="UP000254575">
    <property type="component" value="Unassembled WGS sequence"/>
</dbReference>
<proteinExistence type="predicted"/>
<dbReference type="AlphaFoldDB" id="A0A380MWD3"/>
<dbReference type="GO" id="GO:0016788">
    <property type="term" value="F:hydrolase activity, acting on ester bonds"/>
    <property type="evidence" value="ECO:0007669"/>
    <property type="project" value="UniProtKB-ARBA"/>
</dbReference>
<dbReference type="InterPro" id="IPR013830">
    <property type="entry name" value="SGNH_hydro"/>
</dbReference>
<dbReference type="InterPro" id="IPR055041">
    <property type="entry name" value="Ape1_N"/>
</dbReference>
<dbReference type="Gene3D" id="2.60.120.1360">
    <property type="match status" value="1"/>
</dbReference>
<keyword evidence="1" id="KW-0732">Signal</keyword>
<evidence type="ECO:0000313" key="4">
    <source>
        <dbReference type="EMBL" id="SUO96223.1"/>
    </source>
</evidence>
<dbReference type="SUPFAM" id="SSF52266">
    <property type="entry name" value="SGNH hydrolase"/>
    <property type="match status" value="1"/>
</dbReference>
<evidence type="ECO:0000256" key="1">
    <source>
        <dbReference type="SAM" id="SignalP"/>
    </source>
</evidence>
<organism evidence="4 5">
    <name type="scientific">Suttonella indologenes</name>
    <dbReference type="NCBI Taxonomy" id="13276"/>
    <lineage>
        <taxon>Bacteria</taxon>
        <taxon>Pseudomonadati</taxon>
        <taxon>Pseudomonadota</taxon>
        <taxon>Gammaproteobacteria</taxon>
        <taxon>Cardiobacteriales</taxon>
        <taxon>Cardiobacteriaceae</taxon>
        <taxon>Suttonella</taxon>
    </lineage>
</organism>
<reference evidence="4 5" key="1">
    <citation type="submission" date="2018-06" db="EMBL/GenBank/DDBJ databases">
        <authorList>
            <consortium name="Pathogen Informatics"/>
            <person name="Doyle S."/>
        </authorList>
    </citation>
    <scope>NUCLEOTIDE SEQUENCE [LARGE SCALE GENOMIC DNA]</scope>
    <source>
        <strain evidence="4 5">NCTC10717</strain>
    </source>
</reference>
<dbReference type="Gene3D" id="3.40.50.1110">
    <property type="entry name" value="SGNH hydrolase"/>
    <property type="match status" value="1"/>
</dbReference>
<feature type="chain" id="PRO_5017036925" evidence="1">
    <location>
        <begin position="36"/>
        <end position="398"/>
    </location>
</feature>
<evidence type="ECO:0000259" key="2">
    <source>
        <dbReference type="Pfam" id="PF13472"/>
    </source>
</evidence>